<name>A0A5C3P182_9APHY</name>
<dbReference type="AlphaFoldDB" id="A0A5C3P182"/>
<keyword evidence="1" id="KW-0472">Membrane</keyword>
<evidence type="ECO:0000313" key="4">
    <source>
        <dbReference type="Proteomes" id="UP000308197"/>
    </source>
</evidence>
<dbReference type="EMBL" id="ML212013">
    <property type="protein sequence ID" value="TFK79503.1"/>
    <property type="molecule type" value="Genomic_DNA"/>
</dbReference>
<feature type="non-terminal residue" evidence="3">
    <location>
        <position position="93"/>
    </location>
</feature>
<dbReference type="Proteomes" id="UP000308197">
    <property type="component" value="Unassembled WGS sequence"/>
</dbReference>
<evidence type="ECO:0000313" key="3">
    <source>
        <dbReference type="EMBL" id="TFK79503.1"/>
    </source>
</evidence>
<keyword evidence="4" id="KW-1185">Reference proteome</keyword>
<proteinExistence type="predicted"/>
<dbReference type="Pfam" id="PF20152">
    <property type="entry name" value="DUF6534"/>
    <property type="match status" value="1"/>
</dbReference>
<organism evidence="3 4">
    <name type="scientific">Polyporus arcularius HHB13444</name>
    <dbReference type="NCBI Taxonomy" id="1314778"/>
    <lineage>
        <taxon>Eukaryota</taxon>
        <taxon>Fungi</taxon>
        <taxon>Dikarya</taxon>
        <taxon>Basidiomycota</taxon>
        <taxon>Agaricomycotina</taxon>
        <taxon>Agaricomycetes</taxon>
        <taxon>Polyporales</taxon>
        <taxon>Polyporaceae</taxon>
        <taxon>Polyporus</taxon>
    </lineage>
</organism>
<evidence type="ECO:0000259" key="2">
    <source>
        <dbReference type="Pfam" id="PF20152"/>
    </source>
</evidence>
<protein>
    <recommendedName>
        <fullName evidence="2">DUF6534 domain-containing protein</fullName>
    </recommendedName>
</protein>
<sequence>MLDRLVILTVNTGLWTGVVAIIDLILVCLLSSQSRFLRSHAPLVSQVVALPNGVQYCAVEFPIGSLYVNAFLANMNSRTYVRGTSVDYNSIEL</sequence>
<dbReference type="InterPro" id="IPR045339">
    <property type="entry name" value="DUF6534"/>
</dbReference>
<accession>A0A5C3P182</accession>
<reference evidence="3 4" key="1">
    <citation type="journal article" date="2019" name="Nat. Ecol. Evol.">
        <title>Megaphylogeny resolves global patterns of mushroom evolution.</title>
        <authorList>
            <person name="Varga T."/>
            <person name="Krizsan K."/>
            <person name="Foldi C."/>
            <person name="Dima B."/>
            <person name="Sanchez-Garcia M."/>
            <person name="Sanchez-Ramirez S."/>
            <person name="Szollosi G.J."/>
            <person name="Szarkandi J.G."/>
            <person name="Papp V."/>
            <person name="Albert L."/>
            <person name="Andreopoulos W."/>
            <person name="Angelini C."/>
            <person name="Antonin V."/>
            <person name="Barry K.W."/>
            <person name="Bougher N.L."/>
            <person name="Buchanan P."/>
            <person name="Buyck B."/>
            <person name="Bense V."/>
            <person name="Catcheside P."/>
            <person name="Chovatia M."/>
            <person name="Cooper J."/>
            <person name="Damon W."/>
            <person name="Desjardin D."/>
            <person name="Finy P."/>
            <person name="Geml J."/>
            <person name="Haridas S."/>
            <person name="Hughes K."/>
            <person name="Justo A."/>
            <person name="Karasinski D."/>
            <person name="Kautmanova I."/>
            <person name="Kiss B."/>
            <person name="Kocsube S."/>
            <person name="Kotiranta H."/>
            <person name="LaButti K.M."/>
            <person name="Lechner B.E."/>
            <person name="Liimatainen K."/>
            <person name="Lipzen A."/>
            <person name="Lukacs Z."/>
            <person name="Mihaltcheva S."/>
            <person name="Morgado L.N."/>
            <person name="Niskanen T."/>
            <person name="Noordeloos M.E."/>
            <person name="Ohm R.A."/>
            <person name="Ortiz-Santana B."/>
            <person name="Ovrebo C."/>
            <person name="Racz N."/>
            <person name="Riley R."/>
            <person name="Savchenko A."/>
            <person name="Shiryaev A."/>
            <person name="Soop K."/>
            <person name="Spirin V."/>
            <person name="Szebenyi C."/>
            <person name="Tomsovsky M."/>
            <person name="Tulloss R.E."/>
            <person name="Uehling J."/>
            <person name="Grigoriev I.V."/>
            <person name="Vagvolgyi C."/>
            <person name="Papp T."/>
            <person name="Martin F.M."/>
            <person name="Miettinen O."/>
            <person name="Hibbett D.S."/>
            <person name="Nagy L.G."/>
        </authorList>
    </citation>
    <scope>NUCLEOTIDE SEQUENCE [LARGE SCALE GENOMIC DNA]</scope>
    <source>
        <strain evidence="3 4">HHB13444</strain>
    </source>
</reference>
<keyword evidence="1" id="KW-0812">Transmembrane</keyword>
<gene>
    <name evidence="3" type="ORF">K466DRAFT_457551</name>
</gene>
<keyword evidence="1" id="KW-1133">Transmembrane helix</keyword>
<feature type="domain" description="DUF6534" evidence="2">
    <location>
        <begin position="1"/>
        <end position="79"/>
    </location>
</feature>
<dbReference type="InParanoid" id="A0A5C3P182"/>
<evidence type="ECO:0000256" key="1">
    <source>
        <dbReference type="SAM" id="Phobius"/>
    </source>
</evidence>
<feature type="transmembrane region" description="Helical" evidence="1">
    <location>
        <begin position="12"/>
        <end position="30"/>
    </location>
</feature>